<evidence type="ECO:0000256" key="4">
    <source>
        <dbReference type="ARBA" id="ARBA00022670"/>
    </source>
</evidence>
<dbReference type="AlphaFoldDB" id="A0A073BB30"/>
<feature type="transmembrane region" description="Helical" evidence="14">
    <location>
        <begin position="186"/>
        <end position="209"/>
    </location>
</feature>
<feature type="binding site" evidence="16">
    <location>
        <position position="166"/>
    </location>
    <ligand>
        <name>Zn(2+)</name>
        <dbReference type="ChEBI" id="CHEBI:29105"/>
        <note>catalytic</note>
    </ligand>
</feature>
<dbReference type="PIRSF" id="PIRSF006404">
    <property type="entry name" value="UCP006404_Pept_M50_CBS"/>
    <property type="match status" value="1"/>
</dbReference>
<feature type="transmembrane region" description="Helical" evidence="14">
    <location>
        <begin position="21"/>
        <end position="41"/>
    </location>
</feature>
<keyword evidence="9 14" id="KW-0862">Zinc</keyword>
<gene>
    <name evidence="20" type="ORF">GU90_07220</name>
</gene>
<evidence type="ECO:0000256" key="3">
    <source>
        <dbReference type="ARBA" id="ARBA00022475"/>
    </source>
</evidence>
<keyword evidence="6 14" id="KW-0479">Metal-binding</keyword>
<dbReference type="PROSITE" id="PS51371">
    <property type="entry name" value="CBS"/>
    <property type="match status" value="1"/>
</dbReference>
<evidence type="ECO:0000256" key="11">
    <source>
        <dbReference type="ARBA" id="ARBA00023049"/>
    </source>
</evidence>
<reference evidence="20 21" key="1">
    <citation type="submission" date="2014-06" db="EMBL/GenBank/DDBJ databases">
        <title>Saccharopolyspora rectivirgula DSM-43113 Genome sequencing.</title>
        <authorList>
            <person name="Barrera C."/>
            <person name="Millon L."/>
            <person name="Rognon B."/>
            <person name="Zaugg C."/>
            <person name="Monod M."/>
        </authorList>
    </citation>
    <scope>NUCLEOTIDE SEQUENCE [LARGE SCALE GENOMIC DNA]</scope>
    <source>
        <strain evidence="20 21">DSM 43113</strain>
    </source>
</reference>
<dbReference type="InterPro" id="IPR008915">
    <property type="entry name" value="Peptidase_M50"/>
</dbReference>
<evidence type="ECO:0000256" key="2">
    <source>
        <dbReference type="ARBA" id="ARBA00007931"/>
    </source>
</evidence>
<dbReference type="eggNOG" id="COG0517">
    <property type="taxonomic scope" value="Bacteria"/>
</dbReference>
<accession>A0A073BB30</accession>
<proteinExistence type="inferred from homology"/>
<dbReference type="GO" id="GO:0006508">
    <property type="term" value="P:proteolysis"/>
    <property type="evidence" value="ECO:0007669"/>
    <property type="project" value="UniProtKB-KW"/>
</dbReference>
<feature type="binding site" evidence="16">
    <location>
        <position position="71"/>
    </location>
    <ligand>
        <name>Zn(2+)</name>
        <dbReference type="ChEBI" id="CHEBI:29105"/>
        <note>catalytic</note>
    </ligand>
</feature>
<evidence type="ECO:0000256" key="15">
    <source>
        <dbReference type="PIRSR" id="PIRSR006404-1"/>
    </source>
</evidence>
<dbReference type="EMBL" id="JNVU01000017">
    <property type="protein sequence ID" value="KEI44989.1"/>
    <property type="molecule type" value="Genomic_DNA"/>
</dbReference>
<dbReference type="Pfam" id="PF02163">
    <property type="entry name" value="Peptidase_M50"/>
    <property type="match status" value="2"/>
</dbReference>
<dbReference type="InterPro" id="IPR000644">
    <property type="entry name" value="CBS_dom"/>
</dbReference>
<dbReference type="eggNOG" id="COG1994">
    <property type="taxonomic scope" value="Bacteria"/>
</dbReference>
<evidence type="ECO:0000256" key="10">
    <source>
        <dbReference type="ARBA" id="ARBA00022989"/>
    </source>
</evidence>
<comment type="subcellular location">
    <subcellularLocation>
        <location evidence="1 14">Cell membrane</location>
        <topology evidence="1 14">Multi-pass membrane protein</topology>
    </subcellularLocation>
</comment>
<feature type="domain" description="CBS" evidence="19">
    <location>
        <begin position="317"/>
        <end position="373"/>
    </location>
</feature>
<keyword evidence="3 14" id="KW-1003">Cell membrane</keyword>
<evidence type="ECO:0000256" key="16">
    <source>
        <dbReference type="PIRSR" id="PIRSR006404-2"/>
    </source>
</evidence>
<sequence length="394" mass="41450">MKDTVPLGRIAGVRVGLHWSAVGIVLLVAIGVGGFQLPALFPGQPGFAYALAGLTSAVLLLVSLLGHEIAHAVVARRNHIGVDGITLWLLGGVARLREEARTPGADLRIAVVGPVASAVLALVFGLSGWGLASLGAGPLLVAVPAYLAVLNLVLAVFNLLPAAPLDGGRVLRSILWRWRGDQHQAAVWSARAGRAFGFLLIAAGIVRLVMQGAEGVWWVLLGWFLSGVAGAEEKQARAAARLAKVQVRDVMSPHVPVAEDAQSAAQFLRESPYALRDQPVVLTGPAGEVRGLLAPAKVRALPPESLATTRLASVCWPSSDVPQAQPDEPLNALLPRLERAAAGRVLVFDAGRLVGIVSRSEVVRAASEDARKPAPGRDPGRLPPPGWWYPGQRR</sequence>
<evidence type="ECO:0000256" key="8">
    <source>
        <dbReference type="ARBA" id="ARBA00022801"/>
    </source>
</evidence>
<evidence type="ECO:0000256" key="17">
    <source>
        <dbReference type="PROSITE-ProRule" id="PRU00703"/>
    </source>
</evidence>
<evidence type="ECO:0000256" key="14">
    <source>
        <dbReference type="PIRNR" id="PIRNR006404"/>
    </source>
</evidence>
<keyword evidence="21" id="KW-1185">Reference proteome</keyword>
<dbReference type="CDD" id="cd06164">
    <property type="entry name" value="S2P-M50_SpoIVFB_CBS"/>
    <property type="match status" value="1"/>
</dbReference>
<evidence type="ECO:0000259" key="19">
    <source>
        <dbReference type="PROSITE" id="PS51371"/>
    </source>
</evidence>
<evidence type="ECO:0000256" key="7">
    <source>
        <dbReference type="ARBA" id="ARBA00022737"/>
    </source>
</evidence>
<evidence type="ECO:0000313" key="21">
    <source>
        <dbReference type="Proteomes" id="UP000031419"/>
    </source>
</evidence>
<dbReference type="Gene3D" id="3.10.580.10">
    <property type="entry name" value="CBS-domain"/>
    <property type="match status" value="1"/>
</dbReference>
<organism evidence="20 21">
    <name type="scientific">Saccharopolyspora rectivirgula</name>
    <dbReference type="NCBI Taxonomy" id="28042"/>
    <lineage>
        <taxon>Bacteria</taxon>
        <taxon>Bacillati</taxon>
        <taxon>Actinomycetota</taxon>
        <taxon>Actinomycetes</taxon>
        <taxon>Pseudonocardiales</taxon>
        <taxon>Pseudonocardiaceae</taxon>
        <taxon>Saccharopolyspora</taxon>
    </lineage>
</organism>
<dbReference type="PANTHER" id="PTHR39188">
    <property type="entry name" value="MEMBRANE-ASSOCIATED ZINC METALLOPROTEASE M50B"/>
    <property type="match status" value="1"/>
</dbReference>
<dbReference type="InterPro" id="IPR046342">
    <property type="entry name" value="CBS_dom_sf"/>
</dbReference>
<evidence type="ECO:0000256" key="18">
    <source>
        <dbReference type="SAM" id="MobiDB-lite"/>
    </source>
</evidence>
<evidence type="ECO:0000256" key="13">
    <source>
        <dbReference type="ARBA" id="ARBA00023136"/>
    </source>
</evidence>
<keyword evidence="13 14" id="KW-0472">Membrane</keyword>
<evidence type="ECO:0000256" key="5">
    <source>
        <dbReference type="ARBA" id="ARBA00022692"/>
    </source>
</evidence>
<dbReference type="InterPro" id="IPR016483">
    <property type="entry name" value="UCP006404_Pept_M50_CBS"/>
</dbReference>
<evidence type="ECO:0000256" key="12">
    <source>
        <dbReference type="ARBA" id="ARBA00023122"/>
    </source>
</evidence>
<comment type="caution">
    <text evidence="20">The sequence shown here is derived from an EMBL/GenBank/DDBJ whole genome shotgun (WGS) entry which is preliminary data.</text>
</comment>
<evidence type="ECO:0000256" key="6">
    <source>
        <dbReference type="ARBA" id="ARBA00022723"/>
    </source>
</evidence>
<feature type="region of interest" description="Disordered" evidence="18">
    <location>
        <begin position="364"/>
        <end position="394"/>
    </location>
</feature>
<protein>
    <recommendedName>
        <fullName evidence="14">Zinc metalloprotease</fullName>
    </recommendedName>
</protein>
<feature type="transmembrane region" description="Helical" evidence="14">
    <location>
        <begin position="143"/>
        <end position="165"/>
    </location>
</feature>
<keyword evidence="7" id="KW-0677">Repeat</keyword>
<keyword evidence="8 14" id="KW-0378">Hydrolase</keyword>
<evidence type="ECO:0000256" key="9">
    <source>
        <dbReference type="ARBA" id="ARBA00022833"/>
    </source>
</evidence>
<dbReference type="Proteomes" id="UP000031419">
    <property type="component" value="Unassembled WGS sequence"/>
</dbReference>
<dbReference type="Pfam" id="PF00571">
    <property type="entry name" value="CBS"/>
    <property type="match status" value="1"/>
</dbReference>
<dbReference type="RefSeq" id="WP_029722138.1">
    <property type="nucleotide sequence ID" value="NZ_JNVU01000017.1"/>
</dbReference>
<name>A0A073BB30_9PSEU</name>
<comment type="similarity">
    <text evidence="2 14">Belongs to the peptidase M50B family.</text>
</comment>
<keyword evidence="4 14" id="KW-0645">Protease</keyword>
<comment type="cofactor">
    <cofactor evidence="14 16">
        <name>Zn(2+)</name>
        <dbReference type="ChEBI" id="CHEBI:29105"/>
    </cofactor>
    <text evidence="14 16">Binds 1 zinc ion per subunit.</text>
</comment>
<dbReference type="STRING" id="28042.GU90_07220"/>
<dbReference type="GO" id="GO:0008237">
    <property type="term" value="F:metallopeptidase activity"/>
    <property type="evidence" value="ECO:0007669"/>
    <property type="project" value="UniProtKB-UniRule"/>
</dbReference>
<dbReference type="SUPFAM" id="SSF54631">
    <property type="entry name" value="CBS-domain pair"/>
    <property type="match status" value="1"/>
</dbReference>
<dbReference type="OrthoDB" id="9781963at2"/>
<evidence type="ECO:0000313" key="20">
    <source>
        <dbReference type="EMBL" id="KEI44989.1"/>
    </source>
</evidence>
<keyword evidence="10 14" id="KW-1133">Transmembrane helix</keyword>
<keyword evidence="12 17" id="KW-0129">CBS domain</keyword>
<dbReference type="GO" id="GO:0005886">
    <property type="term" value="C:plasma membrane"/>
    <property type="evidence" value="ECO:0007669"/>
    <property type="project" value="UniProtKB-SubCell"/>
</dbReference>
<evidence type="ECO:0000256" key="1">
    <source>
        <dbReference type="ARBA" id="ARBA00004651"/>
    </source>
</evidence>
<feature type="binding site" evidence="16">
    <location>
        <position position="67"/>
    </location>
    <ligand>
        <name>Zn(2+)</name>
        <dbReference type="ChEBI" id="CHEBI:29105"/>
        <note>catalytic</note>
    </ligand>
</feature>
<feature type="transmembrane region" description="Helical" evidence="14">
    <location>
        <begin position="107"/>
        <end position="131"/>
    </location>
</feature>
<keyword evidence="5 14" id="KW-0812">Transmembrane</keyword>
<feature type="transmembrane region" description="Helical" evidence="14">
    <location>
        <begin position="47"/>
        <end position="67"/>
    </location>
</feature>
<keyword evidence="11 14" id="KW-0482">Metalloprotease</keyword>
<feature type="active site" evidence="15">
    <location>
        <position position="68"/>
    </location>
</feature>
<dbReference type="PANTHER" id="PTHR39188:SF3">
    <property type="entry name" value="STAGE IV SPORULATION PROTEIN FB"/>
    <property type="match status" value="1"/>
</dbReference>
<dbReference type="GO" id="GO:0046872">
    <property type="term" value="F:metal ion binding"/>
    <property type="evidence" value="ECO:0007669"/>
    <property type="project" value="UniProtKB-UniRule"/>
</dbReference>